<evidence type="ECO:0000256" key="3">
    <source>
        <dbReference type="ARBA" id="ARBA00022692"/>
    </source>
</evidence>
<evidence type="ECO:0000256" key="2">
    <source>
        <dbReference type="ARBA" id="ARBA00022448"/>
    </source>
</evidence>
<comment type="subcellular location">
    <subcellularLocation>
        <location evidence="1">Cell membrane</location>
        <topology evidence="1">Multi-pass membrane protein</topology>
    </subcellularLocation>
</comment>
<dbReference type="InterPro" id="IPR036640">
    <property type="entry name" value="ABC1_TM_sf"/>
</dbReference>
<dbReference type="CDD" id="cd03254">
    <property type="entry name" value="ABCC_Glucan_exporter_like"/>
    <property type="match status" value="1"/>
</dbReference>
<keyword evidence="4" id="KW-0547">Nucleotide-binding</keyword>
<evidence type="ECO:0000313" key="12">
    <source>
        <dbReference type="Proteomes" id="UP000621560"/>
    </source>
</evidence>
<proteinExistence type="predicted"/>
<dbReference type="PROSITE" id="PS50929">
    <property type="entry name" value="ABC_TM1F"/>
    <property type="match status" value="1"/>
</dbReference>
<protein>
    <submittedName>
        <fullName evidence="11">ABC transporter ATP-binding protein</fullName>
    </submittedName>
</protein>
<feature type="transmembrane region" description="Helical" evidence="8">
    <location>
        <begin position="279"/>
        <end position="298"/>
    </location>
</feature>
<dbReference type="InterPro" id="IPR027417">
    <property type="entry name" value="P-loop_NTPase"/>
</dbReference>
<evidence type="ECO:0000313" key="11">
    <source>
        <dbReference type="EMBL" id="MBD2843681.1"/>
    </source>
</evidence>
<evidence type="ECO:0000256" key="4">
    <source>
        <dbReference type="ARBA" id="ARBA00022741"/>
    </source>
</evidence>
<organism evidence="11 12">
    <name type="scientific">Paenibacillus sabuli</name>
    <dbReference type="NCBI Taxonomy" id="2772509"/>
    <lineage>
        <taxon>Bacteria</taxon>
        <taxon>Bacillati</taxon>
        <taxon>Bacillota</taxon>
        <taxon>Bacilli</taxon>
        <taxon>Bacillales</taxon>
        <taxon>Paenibacillaceae</taxon>
        <taxon>Paenibacillus</taxon>
    </lineage>
</organism>
<evidence type="ECO:0000259" key="10">
    <source>
        <dbReference type="PROSITE" id="PS50929"/>
    </source>
</evidence>
<dbReference type="EMBL" id="JACXIZ010000003">
    <property type="protein sequence ID" value="MBD2843681.1"/>
    <property type="molecule type" value="Genomic_DNA"/>
</dbReference>
<name>A0A927BPQ4_9BACL</name>
<dbReference type="CDD" id="cd18545">
    <property type="entry name" value="ABC_6TM_YknV_like"/>
    <property type="match status" value="1"/>
</dbReference>
<dbReference type="SUPFAM" id="SSF52540">
    <property type="entry name" value="P-loop containing nucleoside triphosphate hydrolases"/>
    <property type="match status" value="1"/>
</dbReference>
<evidence type="ECO:0000256" key="6">
    <source>
        <dbReference type="ARBA" id="ARBA00022989"/>
    </source>
</evidence>
<keyword evidence="7 8" id="KW-0472">Membrane</keyword>
<dbReference type="InterPro" id="IPR003439">
    <property type="entry name" value="ABC_transporter-like_ATP-bd"/>
</dbReference>
<feature type="transmembrane region" description="Helical" evidence="8">
    <location>
        <begin position="168"/>
        <end position="188"/>
    </location>
</feature>
<dbReference type="Proteomes" id="UP000621560">
    <property type="component" value="Unassembled WGS sequence"/>
</dbReference>
<evidence type="ECO:0000259" key="9">
    <source>
        <dbReference type="PROSITE" id="PS50893"/>
    </source>
</evidence>
<sequence>MSDEAREIYHEGFDPRKERFAYPNDRVMEKPFNWSQMARLFTYMKPYSKTLLPLAIAAMLVATAVRLAVPLIISHVLDNVALAGNLSFLWKLVLAIGILYVLQWLGNRYRIIWMNKLGQNVIYDLRKHLFSHIQRLSHRFFGERSAGSILVRITNDINSLQELFSNGIINLLTDVVMLLGIVVILAIMSPTLTLAVLVIVPIMFFLSVKLRRAIRRAFQQVRLKQSRLNSHLNESIQGIRVTQSYTQEQANMGFFQRMNRDNFEGWRIAVRRGAMFRPLVEITGAIGTATLVLLGIYLYNRNIIELYVFVAFVLYLPQFWEPIARLGQMYNQLLMAMASSERIFEFLDERSNVEEKPDAAELRDIRGAIRFEDVEFSYDAKRMALHRINLQVQPGETLALVGHTGSGKTSIVNLVCRFYDPTAGRVLIDGQDLRDLSLESLRSQVSIVLQDTFIFSGTIMDNIRFGRPDATDEEVKEAARAVGAEKFILRLIDQYHTEVEERGSILSMGEKQLLSFARTLLADPKILILDEATASIDTETEMIIQQALKRLLKGRTAIMIAHRLSTIRDADQILVLDHGRVIEKGNHEELMRTGGEYFKLVRAQFNVLDAG</sequence>
<evidence type="ECO:0000256" key="5">
    <source>
        <dbReference type="ARBA" id="ARBA00022840"/>
    </source>
</evidence>
<gene>
    <name evidence="11" type="ORF">IDH44_00640</name>
</gene>
<dbReference type="PANTHER" id="PTHR43394">
    <property type="entry name" value="ATP-DEPENDENT PERMEASE MDL1, MITOCHONDRIAL"/>
    <property type="match status" value="1"/>
</dbReference>
<evidence type="ECO:0000256" key="1">
    <source>
        <dbReference type="ARBA" id="ARBA00004651"/>
    </source>
</evidence>
<feature type="transmembrane region" description="Helical" evidence="8">
    <location>
        <begin position="194"/>
        <end position="214"/>
    </location>
</feature>
<evidence type="ECO:0000256" key="7">
    <source>
        <dbReference type="ARBA" id="ARBA00023136"/>
    </source>
</evidence>
<dbReference type="Gene3D" id="1.20.1560.10">
    <property type="entry name" value="ABC transporter type 1, transmembrane domain"/>
    <property type="match status" value="1"/>
</dbReference>
<dbReference type="SMART" id="SM00382">
    <property type="entry name" value="AAA"/>
    <property type="match status" value="1"/>
</dbReference>
<dbReference type="GO" id="GO:0016887">
    <property type="term" value="F:ATP hydrolysis activity"/>
    <property type="evidence" value="ECO:0007669"/>
    <property type="project" value="InterPro"/>
</dbReference>
<reference evidence="11" key="1">
    <citation type="submission" date="2020-09" db="EMBL/GenBank/DDBJ databases">
        <title>A novel bacterium of genus Paenibacillus, isolated from South China Sea.</title>
        <authorList>
            <person name="Huang H."/>
            <person name="Mo K."/>
            <person name="Hu Y."/>
        </authorList>
    </citation>
    <scope>NUCLEOTIDE SEQUENCE</scope>
    <source>
        <strain evidence="11">IB182496</strain>
    </source>
</reference>
<dbReference type="PANTHER" id="PTHR43394:SF1">
    <property type="entry name" value="ATP-BINDING CASSETTE SUB-FAMILY B MEMBER 10, MITOCHONDRIAL"/>
    <property type="match status" value="1"/>
</dbReference>
<feature type="transmembrane region" description="Helical" evidence="8">
    <location>
        <begin position="88"/>
        <end position="106"/>
    </location>
</feature>
<dbReference type="PROSITE" id="PS50893">
    <property type="entry name" value="ABC_TRANSPORTER_2"/>
    <property type="match status" value="1"/>
</dbReference>
<keyword evidence="6 8" id="KW-1133">Transmembrane helix</keyword>
<keyword evidence="12" id="KW-1185">Reference proteome</keyword>
<feature type="transmembrane region" description="Helical" evidence="8">
    <location>
        <begin position="51"/>
        <end position="76"/>
    </location>
</feature>
<dbReference type="RefSeq" id="WP_190913722.1">
    <property type="nucleotide sequence ID" value="NZ_JACXIZ010000003.1"/>
</dbReference>
<dbReference type="GO" id="GO:0005524">
    <property type="term" value="F:ATP binding"/>
    <property type="evidence" value="ECO:0007669"/>
    <property type="project" value="UniProtKB-KW"/>
</dbReference>
<dbReference type="AlphaFoldDB" id="A0A927BPQ4"/>
<accession>A0A927BPQ4</accession>
<keyword evidence="2" id="KW-0813">Transport</keyword>
<dbReference type="InterPro" id="IPR039421">
    <property type="entry name" value="Type_1_exporter"/>
</dbReference>
<evidence type="ECO:0000256" key="8">
    <source>
        <dbReference type="SAM" id="Phobius"/>
    </source>
</evidence>
<feature type="domain" description="ABC transmembrane type-1" evidence="10">
    <location>
        <begin position="54"/>
        <end position="335"/>
    </location>
</feature>
<dbReference type="Gene3D" id="3.40.50.300">
    <property type="entry name" value="P-loop containing nucleotide triphosphate hydrolases"/>
    <property type="match status" value="1"/>
</dbReference>
<keyword evidence="5 11" id="KW-0067">ATP-binding</keyword>
<comment type="caution">
    <text evidence="11">The sequence shown here is derived from an EMBL/GenBank/DDBJ whole genome shotgun (WGS) entry which is preliminary data.</text>
</comment>
<dbReference type="GO" id="GO:0005886">
    <property type="term" value="C:plasma membrane"/>
    <property type="evidence" value="ECO:0007669"/>
    <property type="project" value="UniProtKB-SubCell"/>
</dbReference>
<dbReference type="Pfam" id="PF00664">
    <property type="entry name" value="ABC_membrane"/>
    <property type="match status" value="1"/>
</dbReference>
<keyword evidence="3 8" id="KW-0812">Transmembrane</keyword>
<dbReference type="InterPro" id="IPR011527">
    <property type="entry name" value="ABC1_TM_dom"/>
</dbReference>
<dbReference type="FunFam" id="3.40.50.300:FF:000287">
    <property type="entry name" value="Multidrug ABC transporter ATP-binding protein"/>
    <property type="match status" value="1"/>
</dbReference>
<dbReference type="InterPro" id="IPR003593">
    <property type="entry name" value="AAA+_ATPase"/>
</dbReference>
<feature type="domain" description="ABC transporter" evidence="9">
    <location>
        <begin position="369"/>
        <end position="603"/>
    </location>
</feature>
<dbReference type="SUPFAM" id="SSF90123">
    <property type="entry name" value="ABC transporter transmembrane region"/>
    <property type="match status" value="1"/>
</dbReference>
<dbReference type="GO" id="GO:0015421">
    <property type="term" value="F:ABC-type oligopeptide transporter activity"/>
    <property type="evidence" value="ECO:0007669"/>
    <property type="project" value="TreeGrafter"/>
</dbReference>
<dbReference type="Pfam" id="PF00005">
    <property type="entry name" value="ABC_tran"/>
    <property type="match status" value="1"/>
</dbReference>